<gene>
    <name evidence="6" type="ORF">WG622_12665</name>
</gene>
<keyword evidence="7" id="KW-1185">Reference proteome</keyword>
<name>A0ABU8QI48_9RHOB</name>
<dbReference type="RefSeq" id="WP_339403921.1">
    <property type="nucleotide sequence ID" value="NZ_JBBGAZ010000006.1"/>
</dbReference>
<evidence type="ECO:0000256" key="2">
    <source>
        <dbReference type="ARBA" id="ARBA00022908"/>
    </source>
</evidence>
<comment type="similarity">
    <text evidence="1">Belongs to the 'phage' integrase family.</text>
</comment>
<proteinExistence type="inferred from homology"/>
<dbReference type="PANTHER" id="PTHR30349:SF41">
    <property type="entry name" value="INTEGRASE_RECOMBINASE PROTEIN MJ0367-RELATED"/>
    <property type="match status" value="1"/>
</dbReference>
<dbReference type="PANTHER" id="PTHR30349">
    <property type="entry name" value="PHAGE INTEGRASE-RELATED"/>
    <property type="match status" value="1"/>
</dbReference>
<keyword evidence="4" id="KW-0233">DNA recombination</keyword>
<dbReference type="EMBL" id="JBBGAZ010000006">
    <property type="protein sequence ID" value="MEJ5219100.1"/>
    <property type="molecule type" value="Genomic_DNA"/>
</dbReference>
<evidence type="ECO:0000259" key="5">
    <source>
        <dbReference type="PROSITE" id="PS51898"/>
    </source>
</evidence>
<dbReference type="SUPFAM" id="SSF56349">
    <property type="entry name" value="DNA breaking-rejoining enzymes"/>
    <property type="match status" value="1"/>
</dbReference>
<evidence type="ECO:0000256" key="3">
    <source>
        <dbReference type="ARBA" id="ARBA00023125"/>
    </source>
</evidence>
<dbReference type="PROSITE" id="PS51898">
    <property type="entry name" value="TYR_RECOMBINASE"/>
    <property type="match status" value="1"/>
</dbReference>
<dbReference type="Pfam" id="PF00589">
    <property type="entry name" value="Phage_integrase"/>
    <property type="match status" value="1"/>
</dbReference>
<dbReference type="InterPro" id="IPR050090">
    <property type="entry name" value="Tyrosine_recombinase_XerCD"/>
</dbReference>
<accession>A0ABU8QI48</accession>
<dbReference type="InterPro" id="IPR011010">
    <property type="entry name" value="DNA_brk_join_enz"/>
</dbReference>
<keyword evidence="2" id="KW-0229">DNA integration</keyword>
<organism evidence="6 7">
    <name type="scientific">Cognatishimia coralii</name>
    <dbReference type="NCBI Taxonomy" id="3083254"/>
    <lineage>
        <taxon>Bacteria</taxon>
        <taxon>Pseudomonadati</taxon>
        <taxon>Pseudomonadota</taxon>
        <taxon>Alphaproteobacteria</taxon>
        <taxon>Rhodobacterales</taxon>
        <taxon>Paracoccaceae</taxon>
        <taxon>Cognatishimia</taxon>
    </lineage>
</organism>
<keyword evidence="3" id="KW-0238">DNA-binding</keyword>
<dbReference type="InterPro" id="IPR013762">
    <property type="entry name" value="Integrase-like_cat_sf"/>
</dbReference>
<dbReference type="Proteomes" id="UP001368270">
    <property type="component" value="Unassembled WGS sequence"/>
</dbReference>
<evidence type="ECO:0000256" key="4">
    <source>
        <dbReference type="ARBA" id="ARBA00023172"/>
    </source>
</evidence>
<protein>
    <submittedName>
        <fullName evidence="6">Site-specific integrase</fullName>
    </submittedName>
</protein>
<sequence>MALSKQAKTLNQKQIKFVLEYLGNGRNALRNQVVFLLSVKAGLRAKEIANLKWEMVMNSDGSLSNEIGLVNVASKGISGRKIPINRILKAKLAELFVDADYVSSETSNSFVIRTERSNGTSPQVIVNLFSKWYNDLGLVGCSSHSGRRTFITNAARKIAMVNGSLRDVQYLAGHSSLQTTERYIEYSEKARQKLVDII</sequence>
<dbReference type="Gene3D" id="1.10.443.10">
    <property type="entry name" value="Intergrase catalytic core"/>
    <property type="match status" value="1"/>
</dbReference>
<comment type="caution">
    <text evidence="6">The sequence shown here is derived from an EMBL/GenBank/DDBJ whole genome shotgun (WGS) entry which is preliminary data.</text>
</comment>
<reference evidence="6 7" key="1">
    <citation type="submission" date="2024-03" db="EMBL/GenBank/DDBJ databases">
        <title>Cognatishimia coralii sp. nov., a marine bacterium isolated from coral surrounding seawater.</title>
        <authorList>
            <person name="Liu X."/>
            <person name="Liu S."/>
            <person name="Sun H."/>
            <person name="Zhang Y."/>
        </authorList>
    </citation>
    <scope>NUCLEOTIDE SEQUENCE [LARGE SCALE GENOMIC DNA]</scope>
    <source>
        <strain evidence="6 7">D5M38</strain>
    </source>
</reference>
<dbReference type="InterPro" id="IPR002104">
    <property type="entry name" value="Integrase_catalytic"/>
</dbReference>
<evidence type="ECO:0000313" key="7">
    <source>
        <dbReference type="Proteomes" id="UP001368270"/>
    </source>
</evidence>
<evidence type="ECO:0000313" key="6">
    <source>
        <dbReference type="EMBL" id="MEJ5219100.1"/>
    </source>
</evidence>
<evidence type="ECO:0000256" key="1">
    <source>
        <dbReference type="ARBA" id="ARBA00008857"/>
    </source>
</evidence>
<dbReference type="CDD" id="cd00397">
    <property type="entry name" value="DNA_BRE_C"/>
    <property type="match status" value="1"/>
</dbReference>
<feature type="domain" description="Tyr recombinase" evidence="5">
    <location>
        <begin position="5"/>
        <end position="196"/>
    </location>
</feature>